<dbReference type="AlphaFoldDB" id="A0A450YKE7"/>
<sequence length="183" mass="20529">MTEFERLESKIDAISSKKEIRIAIIAAVSSIIIAYFVKEESSKQTTVEIYKQFTISMIEGRKEEACRAVVIMATIEPIMEVEFSEALFGYMGCESEKSDNSMQGNSRKCRNTRLTGITRDNLGRIGRKRESEAESICKENIEIPDKIKGPFPDGTVSFSSGNKVSGIDIWCNYLPESKGCSLW</sequence>
<feature type="transmembrane region" description="Helical" evidence="1">
    <location>
        <begin position="20"/>
        <end position="37"/>
    </location>
</feature>
<proteinExistence type="predicted"/>
<keyword evidence="1" id="KW-0812">Transmembrane</keyword>
<evidence type="ECO:0000256" key="1">
    <source>
        <dbReference type="SAM" id="Phobius"/>
    </source>
</evidence>
<dbReference type="EMBL" id="CAADFT010000016">
    <property type="protein sequence ID" value="VFK42021.1"/>
    <property type="molecule type" value="Genomic_DNA"/>
</dbReference>
<keyword evidence="1" id="KW-1133">Transmembrane helix</keyword>
<protein>
    <submittedName>
        <fullName evidence="2">Uncharacterized protein</fullName>
    </submittedName>
</protein>
<gene>
    <name evidence="2" type="ORF">BECKTC1821E_GA0114239_101626</name>
</gene>
<evidence type="ECO:0000313" key="2">
    <source>
        <dbReference type="EMBL" id="VFK42021.1"/>
    </source>
</evidence>
<reference evidence="2" key="1">
    <citation type="submission" date="2019-02" db="EMBL/GenBank/DDBJ databases">
        <authorList>
            <person name="Gruber-Vodicka R. H."/>
            <person name="Seah K. B. B."/>
        </authorList>
    </citation>
    <scope>NUCLEOTIDE SEQUENCE</scope>
    <source>
        <strain evidence="2">BECK_BZ125</strain>
    </source>
</reference>
<organism evidence="2">
    <name type="scientific">Candidatus Kentrum sp. TC</name>
    <dbReference type="NCBI Taxonomy" id="2126339"/>
    <lineage>
        <taxon>Bacteria</taxon>
        <taxon>Pseudomonadati</taxon>
        <taxon>Pseudomonadota</taxon>
        <taxon>Gammaproteobacteria</taxon>
        <taxon>Candidatus Kentrum</taxon>
    </lineage>
</organism>
<keyword evidence="1" id="KW-0472">Membrane</keyword>
<accession>A0A450YKE7</accession>
<name>A0A450YKE7_9GAMM</name>